<evidence type="ECO:0000313" key="4">
    <source>
        <dbReference type="Proteomes" id="UP000029864"/>
    </source>
</evidence>
<feature type="region of interest" description="Disordered" evidence="1">
    <location>
        <begin position="282"/>
        <end position="469"/>
    </location>
</feature>
<feature type="compositionally biased region" description="Basic and acidic residues" evidence="1">
    <location>
        <begin position="436"/>
        <end position="469"/>
    </location>
</feature>
<reference evidence="3 4" key="1">
    <citation type="submission" date="2014-08" db="EMBL/GenBank/DDBJ databases">
        <authorList>
            <person name="Sisinthy S."/>
        </authorList>
    </citation>
    <scope>NUCLEOTIDE SEQUENCE [LARGE SCALE GENOMIC DNA]</scope>
    <source>
        <strain evidence="3 4">RuG17</strain>
    </source>
</reference>
<dbReference type="InterPro" id="IPR001633">
    <property type="entry name" value="EAL_dom"/>
</dbReference>
<accession>A0A099J984</accession>
<dbReference type="Proteomes" id="UP000029864">
    <property type="component" value="Unassembled WGS sequence"/>
</dbReference>
<protein>
    <recommendedName>
        <fullName evidence="2">EAL domain-containing protein</fullName>
    </recommendedName>
</protein>
<dbReference type="Pfam" id="PF00563">
    <property type="entry name" value="EAL"/>
    <property type="match status" value="1"/>
</dbReference>
<dbReference type="SMART" id="SM00052">
    <property type="entry name" value="EAL"/>
    <property type="match status" value="1"/>
</dbReference>
<organism evidence="3 4">
    <name type="scientific">Cryobacterium roopkundense</name>
    <dbReference type="NCBI Taxonomy" id="1001240"/>
    <lineage>
        <taxon>Bacteria</taxon>
        <taxon>Bacillati</taxon>
        <taxon>Actinomycetota</taxon>
        <taxon>Actinomycetes</taxon>
        <taxon>Micrococcales</taxon>
        <taxon>Microbacteriaceae</taxon>
        <taxon>Cryobacterium</taxon>
    </lineage>
</organism>
<evidence type="ECO:0000256" key="1">
    <source>
        <dbReference type="SAM" id="MobiDB-lite"/>
    </source>
</evidence>
<sequence length="469" mass="52518">MGTREVPRDEPAVPMMRTEMSLRTAMYNNELVLHYQPVVDLTLGAVVGVEALVRWMHPSDGLIGPDQFIPVAEASGLIVALGTWVLDQAATQAVRWRAEGLSLDMAVNLSTRQVAHLDLVPTVARVLRETGLDPHRLVFEVTESAVMEDAEAAAAVLNRITEMGVSLSIDDFGTGYNSLVYLKRYLIRSLKIDRSFTAGMGVNAEDDAIVASVIGLAKAVGGSCIAEGIETQEQYVALRSLRCGFGQGWLFGRAVPAEELPELIAECEAKLAALALTFPQENEHRDQTADRRDQVADRRDQVADQRDQIADQRDQIGDQRDQTGDQASDQRDERDQASDQASDQRDQASDQRDQASDQRDETGDQRDQTGDQRDQTGDQRRDQTGDQRRDQTKNQRDQTKNQRDQTKNQRDQTKNQRDETRNQRDRAGDQRNQASDQRDQASDQRDQASDQRDQASDQRDQASDQRDRA</sequence>
<dbReference type="eggNOG" id="COG5001">
    <property type="taxonomic scope" value="Bacteria"/>
</dbReference>
<evidence type="ECO:0000313" key="3">
    <source>
        <dbReference type="EMBL" id="KGJ74886.1"/>
    </source>
</evidence>
<dbReference type="PROSITE" id="PS50883">
    <property type="entry name" value="EAL"/>
    <property type="match status" value="1"/>
</dbReference>
<dbReference type="InterPro" id="IPR035919">
    <property type="entry name" value="EAL_sf"/>
</dbReference>
<feature type="compositionally biased region" description="Basic and acidic residues" evidence="1">
    <location>
        <begin position="282"/>
        <end position="429"/>
    </location>
</feature>
<dbReference type="AlphaFoldDB" id="A0A099J984"/>
<dbReference type="GO" id="GO:0071111">
    <property type="term" value="F:cyclic-guanylate-specific phosphodiesterase activity"/>
    <property type="evidence" value="ECO:0007669"/>
    <property type="project" value="InterPro"/>
</dbReference>
<evidence type="ECO:0000259" key="2">
    <source>
        <dbReference type="PROSITE" id="PS50883"/>
    </source>
</evidence>
<name>A0A099J984_9MICO</name>
<dbReference type="Gene3D" id="3.20.20.450">
    <property type="entry name" value="EAL domain"/>
    <property type="match status" value="1"/>
</dbReference>
<dbReference type="PANTHER" id="PTHR33121">
    <property type="entry name" value="CYCLIC DI-GMP PHOSPHODIESTERASE PDEF"/>
    <property type="match status" value="1"/>
</dbReference>
<keyword evidence="4" id="KW-1185">Reference proteome</keyword>
<gene>
    <name evidence="3" type="ORF">GY21_10180</name>
</gene>
<comment type="caution">
    <text evidence="3">The sequence shown here is derived from an EMBL/GenBank/DDBJ whole genome shotgun (WGS) entry which is preliminary data.</text>
</comment>
<proteinExistence type="predicted"/>
<feature type="domain" description="EAL" evidence="2">
    <location>
        <begin position="15"/>
        <end position="268"/>
    </location>
</feature>
<dbReference type="RefSeq" id="WP_052542234.1">
    <property type="nucleotide sequence ID" value="NZ_JPXF01000037.1"/>
</dbReference>
<dbReference type="CDD" id="cd01948">
    <property type="entry name" value="EAL"/>
    <property type="match status" value="1"/>
</dbReference>
<dbReference type="PANTHER" id="PTHR33121:SF70">
    <property type="entry name" value="SIGNALING PROTEIN YKOW"/>
    <property type="match status" value="1"/>
</dbReference>
<dbReference type="STRING" id="1001240.GY21_10180"/>
<dbReference type="EMBL" id="JPXF01000037">
    <property type="protein sequence ID" value="KGJ74886.1"/>
    <property type="molecule type" value="Genomic_DNA"/>
</dbReference>
<dbReference type="SUPFAM" id="SSF141868">
    <property type="entry name" value="EAL domain-like"/>
    <property type="match status" value="1"/>
</dbReference>
<dbReference type="InterPro" id="IPR050706">
    <property type="entry name" value="Cyclic-di-GMP_PDE-like"/>
</dbReference>